<reference evidence="2 3" key="1">
    <citation type="journal article" date="2019" name="Emerg. Microbes Infect.">
        <title>Comprehensive subspecies identification of 175 nontuberculous mycobacteria species based on 7547 genomic profiles.</title>
        <authorList>
            <person name="Matsumoto Y."/>
            <person name="Kinjo T."/>
            <person name="Motooka D."/>
            <person name="Nabeya D."/>
            <person name="Jung N."/>
            <person name="Uechi K."/>
            <person name="Horii T."/>
            <person name="Iida T."/>
            <person name="Fujita J."/>
            <person name="Nakamura S."/>
        </authorList>
    </citation>
    <scope>NUCLEOTIDE SEQUENCE [LARGE SCALE GENOMIC DNA]</scope>
    <source>
        <strain evidence="2 3">JCM 15296</strain>
    </source>
</reference>
<gene>
    <name evidence="2" type="ORF">MAUB_47830</name>
</gene>
<evidence type="ECO:0000256" key="1">
    <source>
        <dbReference type="SAM" id="MobiDB-lite"/>
    </source>
</evidence>
<accession>A0ABM7IJD1</accession>
<dbReference type="Proteomes" id="UP000465609">
    <property type="component" value="Chromosome"/>
</dbReference>
<organism evidence="2 3">
    <name type="scientific">Mycolicibacterium aubagnense</name>
    <dbReference type="NCBI Taxonomy" id="319707"/>
    <lineage>
        <taxon>Bacteria</taxon>
        <taxon>Bacillati</taxon>
        <taxon>Actinomycetota</taxon>
        <taxon>Actinomycetes</taxon>
        <taxon>Mycobacteriales</taxon>
        <taxon>Mycobacteriaceae</taxon>
        <taxon>Mycolicibacterium</taxon>
    </lineage>
</organism>
<feature type="region of interest" description="Disordered" evidence="1">
    <location>
        <begin position="1"/>
        <end position="32"/>
    </location>
</feature>
<sequence>MSGTGRPDAVNVETARQEALATGTTNHSSSAVGDLNNLCPSTAQQHLSVDEVLDALNRGDDEFTAVCHRPVDGQFTTSVVASVDASRAVGKLALEADVWFSVNPTRGPARDGQGRGIERDVARWAALWADLDVKPAGFRDLDECAAFVDTMSALIGSRPSAVIHSGHGLQPLWTIEGGELDDAAKRARAYREVRRFGRWVKAMANREHGANVDGVFNLDRILRAPNTTNWKDLTAPVRAYAVRGDGGPLTVDGIEEFLDEWAGPQIASDLPAAGTIVCAPRGLEVRRSDPATT</sequence>
<feature type="compositionally biased region" description="Polar residues" evidence="1">
    <location>
        <begin position="22"/>
        <end position="31"/>
    </location>
</feature>
<evidence type="ECO:0000313" key="2">
    <source>
        <dbReference type="EMBL" id="BBX86910.1"/>
    </source>
</evidence>
<dbReference type="EMBL" id="AP022577">
    <property type="protein sequence ID" value="BBX86910.1"/>
    <property type="molecule type" value="Genomic_DNA"/>
</dbReference>
<evidence type="ECO:0000313" key="3">
    <source>
        <dbReference type="Proteomes" id="UP000465609"/>
    </source>
</evidence>
<keyword evidence="3" id="KW-1185">Reference proteome</keyword>
<proteinExistence type="predicted"/>
<name>A0ABM7IJD1_9MYCO</name>
<protein>
    <submittedName>
        <fullName evidence="2">Uncharacterized protein</fullName>
    </submittedName>
</protein>